<dbReference type="SUPFAM" id="SSF110296">
    <property type="entry name" value="Oligoxyloglucan reducing end-specific cellobiohydrolase"/>
    <property type="match status" value="2"/>
</dbReference>
<dbReference type="InterPro" id="IPR015943">
    <property type="entry name" value="WD40/YVTN_repeat-like_dom_sf"/>
</dbReference>
<dbReference type="STRING" id="457570.Nther_2371"/>
<protein>
    <submittedName>
        <fullName evidence="3">Copper amine oxidase domain protein</fullName>
    </submittedName>
</protein>
<sequence>MRLSWALIILIIVPLLIFVPGPDQDEALADGLSPEDTIESSQMVAGGQALSEFREAIGVSLMNQSYYKNHNEEEGANTDNDQSSEYQSRPTNKENPGNNSESGWLISQWQSTGGPYSGEVLAITQDPHKPHHMYAGTPHGLFKSFNKGENWYDLGVTNSSINDISVSKVDEDLVYMATDEGLYLSRDGGAQWDYYQGSLEGLETYFVTTVEDPIFNETTLVGTNDGAYVSRTKGSSFTQIGYEGEKVTAGKIHKSAPEQLYLAVDDVGLVQSGNRGNTWDVISDDFVGEVLTISINPSFPYIMYLGTTNGIYASYDRGASWEHEGVLGTPVYEIWMDPELPIHIMAATEGEGIKRSTNAGDHWESVCEELQDIDFLSMILDVEDDEQFYFGTGEQGIVSLDLRSGDHAVLNEGLTTYVHELYSSSLDPSKLVAVSDDNVYYSDDRGEDWINILNERPRAVATWSDPEITLEDYDQEGADNREFESGSEQLYMVAGEKLLISDFGEQYYDRVTLDGLDRQIYNLSVHPMDKEEVWAGTDQGVYVSRDAGETWEHLGLEDQFVEYLDVSFERERNMTVVYAGGYAGVSRYVEGYGDTELSIEADQELSDEQDDKEDTDAEESEEDSENDVDWLQEQGEIEEFQEIITREDYALSEIEVADFNPEKIWLGTLGRGLYHSQNAGESFESRNTGLPGSRDAEDTEYLPAVVSLDVYPNNPEKVLAGLESGVYFSGNSGQEWQLINDLQLRVESFSAHFGPPTALYMGTEEGVYRHEAYEIPHLGWEDEEHYTLDNPDVYRFEEHFELKNTTNETKENVVFMAPKVLNHGIYQFRYDYNLDSEPSQTLTKENYDQLDGNAYDVEESWFEKGNEILVFEKDKLGPEETWDIKVNNEVVVFETYYDLDTMDPEPYDTNSEFYQLYTGPDEMSPSDHEEIQNRAAHVVGDAEEPIEKVENIFNWVKDYLEYVPPGNVGALEAYRSGEGVCADYADLFVALARAEGIPARRLSGYYISGPDEGQYHAWSEFYLEGYGWVPVEPTFDAWYSDFFGELPDTSHIFMSYGVVRHEFTEGLEFKESFDIEKVSLDEMGFRQEDILDILEEDELELDQNGEQEQLENEENHETGGQDENHGDNETIEDQDSDNQENTSNDNQDQNSDRNQEENSNHDQAEEQEENSWERLILTKLGSNSLEINDKITGEQTSKEMDVESYVSQGRTLVPLRFVADSLGANVDYLPDEGIARVIQENQSISMFVSEETKHETALVNGEEVELEVPAEIKNGRTMVPLRFVNEQMGSYVTYDEDTKEISIYY</sequence>
<proteinExistence type="predicted"/>
<feature type="region of interest" description="Disordered" evidence="1">
    <location>
        <begin position="600"/>
        <end position="628"/>
    </location>
</feature>
<feature type="compositionally biased region" description="Acidic residues" evidence="1">
    <location>
        <begin position="1129"/>
        <end position="1138"/>
    </location>
</feature>
<reference evidence="3 4" key="2">
    <citation type="journal article" date="2011" name="J. Bacteriol.">
        <title>Complete genome sequence of the anaerobic, halophilic alkalithermophile Natranaerobius thermophilus JW/NM-WN-LF.</title>
        <authorList>
            <person name="Zhao B."/>
            <person name="Mesbah N.M."/>
            <person name="Dalin E."/>
            <person name="Goodwin L."/>
            <person name="Nolan M."/>
            <person name="Pitluck S."/>
            <person name="Chertkov O."/>
            <person name="Brettin T.S."/>
            <person name="Han J."/>
            <person name="Larimer F.W."/>
            <person name="Land M.L."/>
            <person name="Hauser L."/>
            <person name="Kyrpides N."/>
            <person name="Wiegel J."/>
        </authorList>
    </citation>
    <scope>NUCLEOTIDE SEQUENCE [LARGE SCALE GENOMIC DNA]</scope>
    <source>
        <strain evidence="4">ATCC BAA-1301 / DSM 18059 / JW/NM-WN-LF</strain>
    </source>
</reference>
<dbReference type="eggNOG" id="COG4447">
    <property type="taxonomic scope" value="Bacteria"/>
</dbReference>
<dbReference type="InterPro" id="IPR036582">
    <property type="entry name" value="Mao_N_sf"/>
</dbReference>
<dbReference type="Gene3D" id="3.30.457.10">
    <property type="entry name" value="Copper amine oxidase-like, N-terminal domain"/>
    <property type="match status" value="1"/>
</dbReference>
<dbReference type="InterPro" id="IPR036278">
    <property type="entry name" value="Sialidase_sf"/>
</dbReference>
<dbReference type="HOGENOM" id="CLU_261144_0_0_9"/>
<evidence type="ECO:0000313" key="4">
    <source>
        <dbReference type="Proteomes" id="UP000001683"/>
    </source>
</evidence>
<dbReference type="Pfam" id="PF07833">
    <property type="entry name" value="Cu_amine_oxidN1"/>
    <property type="match status" value="1"/>
</dbReference>
<dbReference type="SUPFAM" id="SSF50939">
    <property type="entry name" value="Sialidases"/>
    <property type="match status" value="1"/>
</dbReference>
<dbReference type="KEGG" id="nth:Nther_2371"/>
<organism evidence="3 4">
    <name type="scientific">Natranaerobius thermophilus (strain ATCC BAA-1301 / DSM 18059 / JW/NM-WN-LF)</name>
    <dbReference type="NCBI Taxonomy" id="457570"/>
    <lineage>
        <taxon>Bacteria</taxon>
        <taxon>Bacillati</taxon>
        <taxon>Bacillota</taxon>
        <taxon>Clostridia</taxon>
        <taxon>Natranaerobiales</taxon>
        <taxon>Natranaerobiaceae</taxon>
        <taxon>Natranaerobius</taxon>
    </lineage>
</organism>
<feature type="domain" description="Transglutaminase-like" evidence="2">
    <location>
        <begin position="973"/>
        <end position="1035"/>
    </location>
</feature>
<dbReference type="EMBL" id="CP001034">
    <property type="protein sequence ID" value="ACB85936.1"/>
    <property type="molecule type" value="Genomic_DNA"/>
</dbReference>
<feature type="compositionally biased region" description="Basic and acidic residues" evidence="1">
    <location>
        <begin position="1150"/>
        <end position="1164"/>
    </location>
</feature>
<dbReference type="SUPFAM" id="SSF54001">
    <property type="entry name" value="Cysteine proteinases"/>
    <property type="match status" value="1"/>
</dbReference>
<dbReference type="SMART" id="SM00460">
    <property type="entry name" value="TGc"/>
    <property type="match status" value="1"/>
</dbReference>
<evidence type="ECO:0000259" key="2">
    <source>
        <dbReference type="SMART" id="SM00460"/>
    </source>
</evidence>
<feature type="compositionally biased region" description="Basic and acidic residues" evidence="1">
    <location>
        <begin position="1113"/>
        <end position="1128"/>
    </location>
</feature>
<dbReference type="InterPro" id="IPR002931">
    <property type="entry name" value="Transglutaminase-like"/>
</dbReference>
<dbReference type="Gene3D" id="3.10.620.30">
    <property type="match status" value="1"/>
</dbReference>
<feature type="compositionally biased region" description="Low complexity" evidence="1">
    <location>
        <begin position="1139"/>
        <end position="1149"/>
    </location>
</feature>
<evidence type="ECO:0000313" key="3">
    <source>
        <dbReference type="EMBL" id="ACB85936.1"/>
    </source>
</evidence>
<dbReference type="Proteomes" id="UP000001683">
    <property type="component" value="Chromosome"/>
</dbReference>
<evidence type="ECO:0000256" key="1">
    <source>
        <dbReference type="SAM" id="MobiDB-lite"/>
    </source>
</evidence>
<feature type="compositionally biased region" description="Polar residues" evidence="1">
    <location>
        <begin position="77"/>
        <end position="108"/>
    </location>
</feature>
<dbReference type="RefSeq" id="WP_012448786.1">
    <property type="nucleotide sequence ID" value="NC_010718.1"/>
</dbReference>
<feature type="region of interest" description="Disordered" evidence="1">
    <location>
        <begin position="71"/>
        <end position="108"/>
    </location>
</feature>
<dbReference type="Pfam" id="PF01841">
    <property type="entry name" value="Transglut_core"/>
    <property type="match status" value="1"/>
</dbReference>
<name>B2A0Q6_NATTJ</name>
<dbReference type="Gene3D" id="2.130.10.10">
    <property type="entry name" value="YVTN repeat-like/Quinoprotein amine dehydrogenase"/>
    <property type="match status" value="4"/>
</dbReference>
<feature type="region of interest" description="Disordered" evidence="1">
    <location>
        <begin position="1104"/>
        <end position="1170"/>
    </location>
</feature>
<dbReference type="SUPFAM" id="SSF55383">
    <property type="entry name" value="Copper amine oxidase, domain N"/>
    <property type="match status" value="1"/>
</dbReference>
<dbReference type="InterPro" id="IPR012854">
    <property type="entry name" value="Cu_amine_oxidase-like_N"/>
</dbReference>
<accession>B2A0Q6</accession>
<dbReference type="eggNOG" id="COG1305">
    <property type="taxonomic scope" value="Bacteria"/>
</dbReference>
<keyword evidence="4" id="KW-1185">Reference proteome</keyword>
<dbReference type="InterPro" id="IPR038765">
    <property type="entry name" value="Papain-like_cys_pep_sf"/>
</dbReference>
<dbReference type="OrthoDB" id="9804872at2"/>
<dbReference type="InParanoid" id="B2A0Q6"/>
<gene>
    <name evidence="3" type="ordered locus">Nther_2371</name>
</gene>
<reference evidence="3 4" key="1">
    <citation type="submission" date="2008-04" db="EMBL/GenBank/DDBJ databases">
        <title>Complete sequence of chromosome of Natranaerobius thermophilus JW/NM-WN-LF.</title>
        <authorList>
            <consortium name="US DOE Joint Genome Institute"/>
            <person name="Copeland A."/>
            <person name="Lucas S."/>
            <person name="Lapidus A."/>
            <person name="Glavina del Rio T."/>
            <person name="Dalin E."/>
            <person name="Tice H."/>
            <person name="Bruce D."/>
            <person name="Goodwin L."/>
            <person name="Pitluck S."/>
            <person name="Chertkov O."/>
            <person name="Brettin T."/>
            <person name="Detter J.C."/>
            <person name="Han C."/>
            <person name="Kuske C.R."/>
            <person name="Schmutz J."/>
            <person name="Larimer F."/>
            <person name="Land M."/>
            <person name="Hauser L."/>
            <person name="Kyrpides N."/>
            <person name="Lykidis A."/>
            <person name="Mesbah N.M."/>
            <person name="Wiegel J."/>
        </authorList>
    </citation>
    <scope>NUCLEOTIDE SEQUENCE [LARGE SCALE GENOMIC DNA]</scope>
    <source>
        <strain evidence="4">ATCC BAA-1301 / DSM 18059 / JW/NM-WN-LF</strain>
    </source>
</reference>
<dbReference type="PANTHER" id="PTHR33490">
    <property type="entry name" value="BLR5614 PROTEIN-RELATED"/>
    <property type="match status" value="1"/>
</dbReference>